<sequence length="284" mass="31468">MISMSGKAIRKWWALFALPTFAAFIIGFVVPFIMGVYLSFTKFHAVTDSKFIGVRNYVKAFKDPHFLHSLMFTIAFTVVTTILINVIAFAIAYMLTKKFSGSNVFRTVFFMPNLIGGIVLGYVWQLVLNGILAYFGRSITYSAVYGFWGLVLLICWQQIGYMMIIYIAGLQALPGDVIEAAAVDGATPMQTLFKITIPLMMPSITVCTFLTVTNGFKLFDQNLALTNGMPSHKSEMLALNIFNTFYGRTNGEGVGQAKAVVFFVIVAVIALIQNMLTRSKEVVA</sequence>
<organism evidence="9 10">
    <name type="scientific">Gardnerella vaginalis</name>
    <dbReference type="NCBI Taxonomy" id="2702"/>
    <lineage>
        <taxon>Bacteria</taxon>
        <taxon>Bacillati</taxon>
        <taxon>Actinomycetota</taxon>
        <taxon>Actinomycetes</taxon>
        <taxon>Bifidobacteriales</taxon>
        <taxon>Bifidobacteriaceae</taxon>
        <taxon>Gardnerella</taxon>
    </lineage>
</organism>
<comment type="caution">
    <text evidence="9">The sequence shown here is derived from an EMBL/GenBank/DDBJ whole genome shotgun (WGS) entry which is preliminary data.</text>
</comment>
<dbReference type="PANTHER" id="PTHR43227">
    <property type="entry name" value="BLL4140 PROTEIN"/>
    <property type="match status" value="1"/>
</dbReference>
<gene>
    <name evidence="9" type="ORF">HMPREF3208_00704</name>
</gene>
<dbReference type="SUPFAM" id="SSF161098">
    <property type="entry name" value="MetI-like"/>
    <property type="match status" value="1"/>
</dbReference>
<dbReference type="Gene3D" id="1.10.3720.10">
    <property type="entry name" value="MetI-like"/>
    <property type="match status" value="1"/>
</dbReference>
<dbReference type="PATRIC" id="fig|2702.100.peg.684"/>
<comment type="similarity">
    <text evidence="7">Belongs to the binding-protein-dependent transport system permease family.</text>
</comment>
<keyword evidence="3" id="KW-1003">Cell membrane</keyword>
<feature type="transmembrane region" description="Helical" evidence="7">
    <location>
        <begin position="107"/>
        <end position="127"/>
    </location>
</feature>
<dbReference type="eggNOG" id="COG1175">
    <property type="taxonomic scope" value="Bacteria"/>
</dbReference>
<dbReference type="RefSeq" id="WP_064347187.1">
    <property type="nucleotide sequence ID" value="NZ_KQ956852.1"/>
</dbReference>
<dbReference type="PANTHER" id="PTHR43227:SF11">
    <property type="entry name" value="BLL4140 PROTEIN"/>
    <property type="match status" value="1"/>
</dbReference>
<dbReference type="Pfam" id="PF00528">
    <property type="entry name" value="BPD_transp_1"/>
    <property type="match status" value="1"/>
</dbReference>
<evidence type="ECO:0000256" key="5">
    <source>
        <dbReference type="ARBA" id="ARBA00022989"/>
    </source>
</evidence>
<keyword evidence="6 7" id="KW-0472">Membrane</keyword>
<keyword evidence="4 7" id="KW-0812">Transmembrane</keyword>
<feature type="domain" description="ABC transmembrane type-1" evidence="8">
    <location>
        <begin position="70"/>
        <end position="273"/>
    </location>
</feature>
<dbReference type="EMBL" id="LRQB01000039">
    <property type="protein sequence ID" value="KXA20978.1"/>
    <property type="molecule type" value="Genomic_DNA"/>
</dbReference>
<evidence type="ECO:0000256" key="1">
    <source>
        <dbReference type="ARBA" id="ARBA00004651"/>
    </source>
</evidence>
<keyword evidence="2 7" id="KW-0813">Transport</keyword>
<dbReference type="GO" id="GO:0005886">
    <property type="term" value="C:plasma membrane"/>
    <property type="evidence" value="ECO:0007669"/>
    <property type="project" value="UniProtKB-SubCell"/>
</dbReference>
<dbReference type="OrthoDB" id="3810889at2"/>
<accession>A0A133NXF8</accession>
<dbReference type="InterPro" id="IPR050809">
    <property type="entry name" value="UgpAE/MalFG_permease"/>
</dbReference>
<evidence type="ECO:0000256" key="4">
    <source>
        <dbReference type="ARBA" id="ARBA00022692"/>
    </source>
</evidence>
<protein>
    <submittedName>
        <fullName evidence="9">ABC transporter, permease protein</fullName>
    </submittedName>
</protein>
<dbReference type="PROSITE" id="PS50928">
    <property type="entry name" value="ABC_TM1"/>
    <property type="match status" value="1"/>
</dbReference>
<evidence type="ECO:0000256" key="7">
    <source>
        <dbReference type="RuleBase" id="RU363032"/>
    </source>
</evidence>
<dbReference type="Proteomes" id="UP000070687">
    <property type="component" value="Unassembled WGS sequence"/>
</dbReference>
<reference evidence="9 10" key="1">
    <citation type="submission" date="2016-01" db="EMBL/GenBank/DDBJ databases">
        <authorList>
            <person name="Oliw E.H."/>
        </authorList>
    </citation>
    <scope>NUCLEOTIDE SEQUENCE [LARGE SCALE GENOMIC DNA]</scope>
    <source>
        <strain evidence="9 10">PSS_7772B</strain>
    </source>
</reference>
<keyword evidence="5 7" id="KW-1133">Transmembrane helix</keyword>
<dbReference type="GO" id="GO:0055085">
    <property type="term" value="P:transmembrane transport"/>
    <property type="evidence" value="ECO:0007669"/>
    <property type="project" value="InterPro"/>
</dbReference>
<dbReference type="InterPro" id="IPR000515">
    <property type="entry name" value="MetI-like"/>
</dbReference>
<evidence type="ECO:0000256" key="3">
    <source>
        <dbReference type="ARBA" id="ARBA00022475"/>
    </source>
</evidence>
<proteinExistence type="inferred from homology"/>
<evidence type="ECO:0000313" key="9">
    <source>
        <dbReference type="EMBL" id="KXA20978.1"/>
    </source>
</evidence>
<evidence type="ECO:0000313" key="10">
    <source>
        <dbReference type="Proteomes" id="UP000070687"/>
    </source>
</evidence>
<feature type="transmembrane region" description="Helical" evidence="7">
    <location>
        <begin position="191"/>
        <end position="212"/>
    </location>
</feature>
<dbReference type="CDD" id="cd06261">
    <property type="entry name" value="TM_PBP2"/>
    <property type="match status" value="1"/>
</dbReference>
<dbReference type="AlphaFoldDB" id="A0A133NXF8"/>
<feature type="transmembrane region" description="Helical" evidence="7">
    <location>
        <begin position="147"/>
        <end position="170"/>
    </location>
</feature>
<dbReference type="InterPro" id="IPR035906">
    <property type="entry name" value="MetI-like_sf"/>
</dbReference>
<comment type="subcellular location">
    <subcellularLocation>
        <location evidence="1 7">Cell membrane</location>
        <topology evidence="1 7">Multi-pass membrane protein</topology>
    </subcellularLocation>
</comment>
<evidence type="ECO:0000256" key="2">
    <source>
        <dbReference type="ARBA" id="ARBA00022448"/>
    </source>
</evidence>
<evidence type="ECO:0000256" key="6">
    <source>
        <dbReference type="ARBA" id="ARBA00023136"/>
    </source>
</evidence>
<name>A0A133NXF8_GARVA</name>
<feature type="transmembrane region" description="Helical" evidence="7">
    <location>
        <begin position="70"/>
        <end position="95"/>
    </location>
</feature>
<feature type="transmembrane region" description="Helical" evidence="7">
    <location>
        <begin position="12"/>
        <end position="40"/>
    </location>
</feature>
<feature type="transmembrane region" description="Helical" evidence="7">
    <location>
        <begin position="259"/>
        <end position="276"/>
    </location>
</feature>
<evidence type="ECO:0000259" key="8">
    <source>
        <dbReference type="PROSITE" id="PS50928"/>
    </source>
</evidence>